<organism evidence="4 5">
    <name type="scientific">Prorocentrum cordatum</name>
    <dbReference type="NCBI Taxonomy" id="2364126"/>
    <lineage>
        <taxon>Eukaryota</taxon>
        <taxon>Sar</taxon>
        <taxon>Alveolata</taxon>
        <taxon>Dinophyceae</taxon>
        <taxon>Prorocentrales</taxon>
        <taxon>Prorocentraceae</taxon>
        <taxon>Prorocentrum</taxon>
    </lineage>
</organism>
<comment type="catalytic activity">
    <reaction evidence="1">
        <text>ATP + H2O = ADP + phosphate + H(+)</text>
        <dbReference type="Rhea" id="RHEA:13065"/>
        <dbReference type="ChEBI" id="CHEBI:15377"/>
        <dbReference type="ChEBI" id="CHEBI:15378"/>
        <dbReference type="ChEBI" id="CHEBI:30616"/>
        <dbReference type="ChEBI" id="CHEBI:43474"/>
        <dbReference type="ChEBI" id="CHEBI:456216"/>
    </reaction>
</comment>
<dbReference type="PRINTS" id="PR00190">
    <property type="entry name" value="ACTIN"/>
</dbReference>
<dbReference type="PANTHER" id="PTHR11937">
    <property type="entry name" value="ACTIN"/>
    <property type="match status" value="1"/>
</dbReference>
<evidence type="ECO:0000256" key="2">
    <source>
        <dbReference type="RuleBase" id="RU000487"/>
    </source>
</evidence>
<sequence>MTPRASKHGALTLKYPIGNGIVNNWDDMGEIWHHTFDNELRVPPEGYPLPFMEAPVDPKANRERMPQIMVETLNVPAMYVAIQAVFSLYASVRTTGMVMGSSDGASHVSHTVPIYEGYALPHAILRLDLAVRDPTEHWVKILTERCYSFITMAGRQIVRDVKGKALLHPVRLRLRDEGRHCEFRQGEDARALRREHNHGQRALPLPRGSLPDYVPGKGNSGIPDTTFQSI</sequence>
<dbReference type="Pfam" id="PF00022">
    <property type="entry name" value="Actin"/>
    <property type="match status" value="1"/>
</dbReference>
<reference evidence="4" key="1">
    <citation type="submission" date="2023-10" db="EMBL/GenBank/DDBJ databases">
        <authorList>
            <person name="Chen Y."/>
            <person name="Shah S."/>
            <person name="Dougan E. K."/>
            <person name="Thang M."/>
            <person name="Chan C."/>
        </authorList>
    </citation>
    <scope>NUCLEOTIDE SEQUENCE [LARGE SCALE GENOMIC DNA]</scope>
</reference>
<keyword evidence="5" id="KW-1185">Reference proteome</keyword>
<evidence type="ECO:0000313" key="4">
    <source>
        <dbReference type="EMBL" id="CAK0907541.1"/>
    </source>
</evidence>
<comment type="similarity">
    <text evidence="2">Belongs to the actin family.</text>
</comment>
<dbReference type="Gene3D" id="3.90.640.10">
    <property type="entry name" value="Actin, Chain A, domain 4"/>
    <property type="match status" value="1"/>
</dbReference>
<dbReference type="InterPro" id="IPR004000">
    <property type="entry name" value="Actin"/>
</dbReference>
<dbReference type="SMART" id="SM00268">
    <property type="entry name" value="ACTIN"/>
    <property type="match status" value="1"/>
</dbReference>
<protein>
    <recommendedName>
        <fullName evidence="6">Actin</fullName>
    </recommendedName>
</protein>
<gene>
    <name evidence="4" type="ORF">PCOR1329_LOCUS82522</name>
</gene>
<dbReference type="Proteomes" id="UP001189429">
    <property type="component" value="Unassembled WGS sequence"/>
</dbReference>
<accession>A0ABN9Y9K9</accession>
<dbReference type="InterPro" id="IPR043129">
    <property type="entry name" value="ATPase_NBD"/>
</dbReference>
<evidence type="ECO:0000313" key="5">
    <source>
        <dbReference type="Proteomes" id="UP001189429"/>
    </source>
</evidence>
<evidence type="ECO:0000256" key="1">
    <source>
        <dbReference type="ARBA" id="ARBA00049360"/>
    </source>
</evidence>
<name>A0ABN9Y9K9_9DINO</name>
<feature type="region of interest" description="Disordered" evidence="3">
    <location>
        <begin position="194"/>
        <end position="230"/>
    </location>
</feature>
<proteinExistence type="inferred from homology"/>
<dbReference type="Gene3D" id="3.30.420.40">
    <property type="match status" value="2"/>
</dbReference>
<dbReference type="EMBL" id="CAUYUJ010021876">
    <property type="protein sequence ID" value="CAK0907541.1"/>
    <property type="molecule type" value="Genomic_DNA"/>
</dbReference>
<comment type="caution">
    <text evidence="4">The sequence shown here is derived from an EMBL/GenBank/DDBJ whole genome shotgun (WGS) entry which is preliminary data.</text>
</comment>
<evidence type="ECO:0000256" key="3">
    <source>
        <dbReference type="SAM" id="MobiDB-lite"/>
    </source>
</evidence>
<evidence type="ECO:0008006" key="6">
    <source>
        <dbReference type="Google" id="ProtNLM"/>
    </source>
</evidence>
<dbReference type="SUPFAM" id="SSF53067">
    <property type="entry name" value="Actin-like ATPase domain"/>
    <property type="match status" value="2"/>
</dbReference>